<dbReference type="AlphaFoldDB" id="A0A0B0PUD6"/>
<evidence type="ECO:0000313" key="1">
    <source>
        <dbReference type="EMBL" id="KHG27021.1"/>
    </source>
</evidence>
<protein>
    <submittedName>
        <fullName evidence="1">Uncharacterized protein</fullName>
    </submittedName>
</protein>
<dbReference type="EMBL" id="KN439551">
    <property type="protein sequence ID" value="KHG27021.1"/>
    <property type="molecule type" value="Genomic_DNA"/>
</dbReference>
<name>A0A0B0PUD6_GOSAR</name>
<reference evidence="2" key="1">
    <citation type="submission" date="2014-09" db="EMBL/GenBank/DDBJ databases">
        <authorList>
            <person name="Mudge J."/>
            <person name="Ramaraj T."/>
            <person name="Lindquist I.E."/>
            <person name="Bharti A.K."/>
            <person name="Sundararajan A."/>
            <person name="Cameron C.T."/>
            <person name="Woodward J.E."/>
            <person name="May G.D."/>
            <person name="Brubaker C."/>
            <person name="Broadhvest J."/>
            <person name="Wilkins T.A."/>
        </authorList>
    </citation>
    <scope>NUCLEOTIDE SEQUENCE</scope>
    <source>
        <strain evidence="2">cv. AKA8401</strain>
    </source>
</reference>
<keyword evidence="2" id="KW-1185">Reference proteome</keyword>
<proteinExistence type="predicted"/>
<dbReference type="Proteomes" id="UP000032142">
    <property type="component" value="Unassembled WGS sequence"/>
</dbReference>
<accession>A0A0B0PUD6</accession>
<organism evidence="1 2">
    <name type="scientific">Gossypium arboreum</name>
    <name type="common">Tree cotton</name>
    <name type="synonym">Gossypium nanking</name>
    <dbReference type="NCBI Taxonomy" id="29729"/>
    <lineage>
        <taxon>Eukaryota</taxon>
        <taxon>Viridiplantae</taxon>
        <taxon>Streptophyta</taxon>
        <taxon>Embryophyta</taxon>
        <taxon>Tracheophyta</taxon>
        <taxon>Spermatophyta</taxon>
        <taxon>Magnoliopsida</taxon>
        <taxon>eudicotyledons</taxon>
        <taxon>Gunneridae</taxon>
        <taxon>Pentapetalae</taxon>
        <taxon>rosids</taxon>
        <taxon>malvids</taxon>
        <taxon>Malvales</taxon>
        <taxon>Malvaceae</taxon>
        <taxon>Malvoideae</taxon>
        <taxon>Gossypium</taxon>
    </lineage>
</organism>
<gene>
    <name evidence="1" type="ORF">F383_33541</name>
</gene>
<evidence type="ECO:0000313" key="2">
    <source>
        <dbReference type="Proteomes" id="UP000032142"/>
    </source>
</evidence>
<sequence length="26" mass="2936">MVIHARYAKPVGFTDLCHTAKLHARV</sequence>